<gene>
    <name evidence="3" type="ORF">SAMN05216223_11496</name>
</gene>
<keyword evidence="2" id="KW-0472">Membrane</keyword>
<reference evidence="3 4" key="1">
    <citation type="submission" date="2016-10" db="EMBL/GenBank/DDBJ databases">
        <authorList>
            <person name="de Groot N.N."/>
        </authorList>
    </citation>
    <scope>NUCLEOTIDE SEQUENCE [LARGE SCALE GENOMIC DNA]</scope>
    <source>
        <strain evidence="3 4">CGMCC 4.2023</strain>
    </source>
</reference>
<feature type="region of interest" description="Disordered" evidence="1">
    <location>
        <begin position="1"/>
        <end position="25"/>
    </location>
</feature>
<feature type="transmembrane region" description="Helical" evidence="2">
    <location>
        <begin position="37"/>
        <end position="54"/>
    </location>
</feature>
<evidence type="ECO:0000256" key="2">
    <source>
        <dbReference type="SAM" id="Phobius"/>
    </source>
</evidence>
<accession>A0A1H6DE73</accession>
<evidence type="ECO:0000313" key="3">
    <source>
        <dbReference type="EMBL" id="SEG83524.1"/>
    </source>
</evidence>
<evidence type="ECO:0000313" key="4">
    <source>
        <dbReference type="Proteomes" id="UP000236754"/>
    </source>
</evidence>
<evidence type="ECO:0000256" key="1">
    <source>
        <dbReference type="SAM" id="MobiDB-lite"/>
    </source>
</evidence>
<dbReference type="Proteomes" id="UP000236754">
    <property type="component" value="Unassembled WGS sequence"/>
</dbReference>
<dbReference type="EMBL" id="FNVU01000014">
    <property type="protein sequence ID" value="SEG83524.1"/>
    <property type="molecule type" value="Genomic_DNA"/>
</dbReference>
<protein>
    <submittedName>
        <fullName evidence="3">Uncharacterized protein</fullName>
    </submittedName>
</protein>
<keyword evidence="4" id="KW-1185">Reference proteome</keyword>
<keyword evidence="2" id="KW-1133">Transmembrane helix</keyword>
<organism evidence="3 4">
    <name type="scientific">Actinacidiphila yanglinensis</name>
    <dbReference type="NCBI Taxonomy" id="310779"/>
    <lineage>
        <taxon>Bacteria</taxon>
        <taxon>Bacillati</taxon>
        <taxon>Actinomycetota</taxon>
        <taxon>Actinomycetes</taxon>
        <taxon>Kitasatosporales</taxon>
        <taxon>Streptomycetaceae</taxon>
        <taxon>Actinacidiphila</taxon>
    </lineage>
</organism>
<proteinExistence type="predicted"/>
<dbReference type="AlphaFoldDB" id="A0A1H6DE73"/>
<name>A0A1H6DE73_9ACTN</name>
<keyword evidence="2" id="KW-0812">Transmembrane</keyword>
<sequence>MPERIATSVGSHNAQAARGPAGRRTSRVRCTAAMDDLAFIGLSILVFVVLGLISKGVGRL</sequence>